<feature type="domain" description="TonB-dependent receptor-like beta-barrel" evidence="10">
    <location>
        <begin position="445"/>
        <end position="852"/>
    </location>
</feature>
<dbReference type="SUPFAM" id="SSF56935">
    <property type="entry name" value="Porins"/>
    <property type="match status" value="1"/>
</dbReference>
<evidence type="ECO:0000256" key="7">
    <source>
        <dbReference type="ARBA" id="ARBA00023237"/>
    </source>
</evidence>
<proteinExistence type="inferred from homology"/>
<comment type="similarity">
    <text evidence="8 9">Belongs to the TonB-dependent receptor family.</text>
</comment>
<comment type="caution">
    <text evidence="12">The sequence shown here is derived from an EMBL/GenBank/DDBJ whole genome shotgun (WGS) entry which is preliminary data.</text>
</comment>
<feature type="domain" description="TonB-dependent receptor plug" evidence="11">
    <location>
        <begin position="153"/>
        <end position="258"/>
    </location>
</feature>
<organism evidence="12 13">
    <name type="scientific">Dyadobacter fermentans</name>
    <dbReference type="NCBI Taxonomy" id="94254"/>
    <lineage>
        <taxon>Bacteria</taxon>
        <taxon>Pseudomonadati</taxon>
        <taxon>Bacteroidota</taxon>
        <taxon>Cytophagia</taxon>
        <taxon>Cytophagales</taxon>
        <taxon>Spirosomataceae</taxon>
        <taxon>Dyadobacter</taxon>
    </lineage>
</organism>
<dbReference type="Pfam" id="PF13715">
    <property type="entry name" value="CarbopepD_reg_2"/>
    <property type="match status" value="1"/>
</dbReference>
<accession>A0ABU1QV90</accession>
<keyword evidence="3 8" id="KW-1134">Transmembrane beta strand</keyword>
<evidence type="ECO:0000313" key="12">
    <source>
        <dbReference type="EMBL" id="MDR6805051.1"/>
    </source>
</evidence>
<keyword evidence="2 8" id="KW-0813">Transport</keyword>
<evidence type="ECO:0000259" key="11">
    <source>
        <dbReference type="Pfam" id="PF07715"/>
    </source>
</evidence>
<dbReference type="NCBIfam" id="TIGR04056">
    <property type="entry name" value="OMP_RagA_SusC"/>
    <property type="match status" value="1"/>
</dbReference>
<dbReference type="SUPFAM" id="SSF49464">
    <property type="entry name" value="Carboxypeptidase regulatory domain-like"/>
    <property type="match status" value="1"/>
</dbReference>
<dbReference type="NCBIfam" id="TIGR04057">
    <property type="entry name" value="SusC_RagA_signa"/>
    <property type="match status" value="1"/>
</dbReference>
<dbReference type="Pfam" id="PF00593">
    <property type="entry name" value="TonB_dep_Rec_b-barrel"/>
    <property type="match status" value="1"/>
</dbReference>
<keyword evidence="4 8" id="KW-0812">Transmembrane</keyword>
<dbReference type="InterPro" id="IPR039426">
    <property type="entry name" value="TonB-dep_rcpt-like"/>
</dbReference>
<protein>
    <submittedName>
        <fullName evidence="12">TonB-linked SusC/RagA family outer membrane protein</fullName>
    </submittedName>
</protein>
<dbReference type="InterPro" id="IPR023997">
    <property type="entry name" value="TonB-dep_OMP_SusC/RagA_CS"/>
</dbReference>
<dbReference type="Gene3D" id="2.60.40.1120">
    <property type="entry name" value="Carboxypeptidase-like, regulatory domain"/>
    <property type="match status" value="1"/>
</dbReference>
<evidence type="ECO:0000256" key="6">
    <source>
        <dbReference type="ARBA" id="ARBA00023136"/>
    </source>
</evidence>
<keyword evidence="5 9" id="KW-0798">TonB box</keyword>
<evidence type="ECO:0000256" key="2">
    <source>
        <dbReference type="ARBA" id="ARBA00022448"/>
    </source>
</evidence>
<name>A0ABU1QV90_9BACT</name>
<dbReference type="InterPro" id="IPR012910">
    <property type="entry name" value="Plug_dom"/>
</dbReference>
<dbReference type="InterPro" id="IPR037066">
    <property type="entry name" value="Plug_dom_sf"/>
</dbReference>
<evidence type="ECO:0000259" key="10">
    <source>
        <dbReference type="Pfam" id="PF00593"/>
    </source>
</evidence>
<dbReference type="Gene3D" id="2.170.130.10">
    <property type="entry name" value="TonB-dependent receptor, plug domain"/>
    <property type="match status" value="1"/>
</dbReference>
<evidence type="ECO:0000256" key="4">
    <source>
        <dbReference type="ARBA" id="ARBA00022692"/>
    </source>
</evidence>
<dbReference type="Pfam" id="PF07715">
    <property type="entry name" value="Plug"/>
    <property type="match status" value="1"/>
</dbReference>
<dbReference type="PROSITE" id="PS52016">
    <property type="entry name" value="TONB_DEPENDENT_REC_3"/>
    <property type="match status" value="1"/>
</dbReference>
<keyword evidence="6 8" id="KW-0472">Membrane</keyword>
<evidence type="ECO:0000313" key="13">
    <source>
        <dbReference type="Proteomes" id="UP001264980"/>
    </source>
</evidence>
<evidence type="ECO:0000256" key="3">
    <source>
        <dbReference type="ARBA" id="ARBA00022452"/>
    </source>
</evidence>
<evidence type="ECO:0000256" key="1">
    <source>
        <dbReference type="ARBA" id="ARBA00004571"/>
    </source>
</evidence>
<dbReference type="Proteomes" id="UP001264980">
    <property type="component" value="Unassembled WGS sequence"/>
</dbReference>
<dbReference type="Gene3D" id="2.40.170.20">
    <property type="entry name" value="TonB-dependent receptor, beta-barrel domain"/>
    <property type="match status" value="1"/>
</dbReference>
<keyword evidence="7 8" id="KW-0998">Cell outer membrane</keyword>
<dbReference type="InterPro" id="IPR023996">
    <property type="entry name" value="TonB-dep_OMP_SusC/RagA"/>
</dbReference>
<keyword evidence="13" id="KW-1185">Reference proteome</keyword>
<evidence type="ECO:0000256" key="9">
    <source>
        <dbReference type="RuleBase" id="RU003357"/>
    </source>
</evidence>
<dbReference type="InterPro" id="IPR036942">
    <property type="entry name" value="Beta-barrel_TonB_sf"/>
</dbReference>
<comment type="subcellular location">
    <subcellularLocation>
        <location evidence="1 8">Cell outer membrane</location>
        <topology evidence="1 8">Multi-pass membrane protein</topology>
    </subcellularLocation>
</comment>
<evidence type="ECO:0000256" key="8">
    <source>
        <dbReference type="PROSITE-ProRule" id="PRU01360"/>
    </source>
</evidence>
<reference evidence="12 13" key="1">
    <citation type="submission" date="2023-07" db="EMBL/GenBank/DDBJ databases">
        <title>Sorghum-associated microbial communities from plants grown in Nebraska, USA.</title>
        <authorList>
            <person name="Schachtman D."/>
        </authorList>
    </citation>
    <scope>NUCLEOTIDE SEQUENCE [LARGE SCALE GENOMIC DNA]</scope>
    <source>
        <strain evidence="12 13">BE57</strain>
    </source>
</reference>
<dbReference type="InterPro" id="IPR000531">
    <property type="entry name" value="Beta-barrel_TonB"/>
</dbReference>
<sequence>MKYSTKTKNTPPAPLPPVRHLRGRAGAALVALSLLSAPGITSMAVGTPAHIRSAFAQKALADLTGKVTDEKGEGLPGVSVILKGSQQGTVTDAEGRFKLTISDVAGKSLVFSFVGYESREQEIGSQTEFSISLAPLASNLNELVVVGYGEQKKVNLTGSVATIDSKSIESRPVTNLSSSLAGLGQGVYVRQSSGKPGDDGATIRIRGTGTLNDNSPLVLIDGIIGVMDAVNPNDVESISILKDAASSAIYGSQAANGVILITTKKGSKNKTTVSYSGLFSTASPSNLPQFVSDYPRHMRLFNEGAANIGRAVPIYSDQTIQTWEYAKQHPDELNVNGVPNWLAYPNTDWGKVIFENNVVQNHNVSVNGGSEKSLFNISLGYLNNPGVMQNTGLKRYQLRANVQTKIGNAVTVGTQTFAQTQSKDMGNTANAFNFLRQTVPGIVPYYDGRYGLPAAADEIQTANGILAYLNTTGGKDSESRFNSTLFANVDILKGLKFETKMNYQIRFAEYNSHAIPVLRWNFANNVADDVNQTNDPTTMSTRYTYNKNYQITFDNVLRYNTTIGRDHEIGALAGYNQYYYNYYDIDATKTGLIDWTITTLGSATDMTNTTGTEYDRAMRSWFGRLNYSFRSKYLFEANIRYDGSSRFSPDTRWGTFPSFSAGWRISEEDFFRGLSNHISNLKLRASWGKLGNNASGDYDYQANYGKVNYSFNGTIASGLAQGKIANPFLRWESTTVTNIGLDGNAWNNRASFELEWYDKYTDGILTTPPIPLTAGTVSAPTQNTAAVRNRGIEFSLGWRDKVGGVNYSINGNFAYNINRVTTYKGKLSEQWITNTDGTRSYTSNLGDVSTGGDNRILEGRAINEFYLRERYRGNGTYKAGGEVDINAGPKDGMIRTQDDLAWVNAMKAAGYSFSPVNSVGKAQLYYGDFIFADLNGDGNYGNSYDRKFTGTTSNPKYVFGLNMDASWKGFDLSMIWAGSAGMQYYYNFEGYNNSIVRDGNGIASRVADDHYYYNDANPNDPNNNITGSFPRLKYNGDAINTTSSTNWLYDASYIKLKNLQLGYSIPDVWSKKLKISRARLFLSGENLLIITKYPGLDPEIGAGVGYPTMKQYSLGVNVTL</sequence>
<dbReference type="InterPro" id="IPR008969">
    <property type="entry name" value="CarboxyPept-like_regulatory"/>
</dbReference>
<dbReference type="EMBL" id="JAVDTI010000002">
    <property type="protein sequence ID" value="MDR6805051.1"/>
    <property type="molecule type" value="Genomic_DNA"/>
</dbReference>
<evidence type="ECO:0000256" key="5">
    <source>
        <dbReference type="ARBA" id="ARBA00023077"/>
    </source>
</evidence>
<gene>
    <name evidence="12" type="ORF">J2W84_002097</name>
</gene>
<dbReference type="RefSeq" id="WP_309982475.1">
    <property type="nucleotide sequence ID" value="NZ_JAVDTI010000002.1"/>
</dbReference>